<dbReference type="Proteomes" id="UP001319045">
    <property type="component" value="Chromosome"/>
</dbReference>
<dbReference type="EMBL" id="AP024484">
    <property type="protein sequence ID" value="BCS85443.1"/>
    <property type="molecule type" value="Genomic_DNA"/>
</dbReference>
<protein>
    <submittedName>
        <fullName evidence="2">Uncharacterized protein</fullName>
    </submittedName>
</protein>
<gene>
    <name evidence="2" type="ORF">prwr041_13360</name>
</gene>
<proteinExistence type="predicted"/>
<evidence type="ECO:0000313" key="2">
    <source>
        <dbReference type="EMBL" id="BCS85443.1"/>
    </source>
</evidence>
<keyword evidence="1" id="KW-0812">Transmembrane</keyword>
<reference evidence="2 3" key="1">
    <citation type="journal article" date="2022" name="Int. J. Syst. Evol. Microbiol.">
        <title>Prevotella herbatica sp. nov., a plant polysaccharide-decomposing anaerobic bacterium isolated from a methanogenic reactor.</title>
        <authorList>
            <person name="Uek A."/>
            <person name="Tonouchi A."/>
            <person name="Kaku N."/>
            <person name="Ueki K."/>
        </authorList>
    </citation>
    <scope>NUCLEOTIDE SEQUENCE [LARGE SCALE GENOMIC DNA]</scope>
    <source>
        <strain evidence="2 3">WR041</strain>
    </source>
</reference>
<organism evidence="2 3">
    <name type="scientific">Prevotella herbatica</name>
    <dbReference type="NCBI Taxonomy" id="2801997"/>
    <lineage>
        <taxon>Bacteria</taxon>
        <taxon>Pseudomonadati</taxon>
        <taxon>Bacteroidota</taxon>
        <taxon>Bacteroidia</taxon>
        <taxon>Bacteroidales</taxon>
        <taxon>Prevotellaceae</taxon>
        <taxon>Prevotella</taxon>
    </lineage>
</organism>
<evidence type="ECO:0000313" key="3">
    <source>
        <dbReference type="Proteomes" id="UP001319045"/>
    </source>
</evidence>
<feature type="transmembrane region" description="Helical" evidence="1">
    <location>
        <begin position="54"/>
        <end position="84"/>
    </location>
</feature>
<accession>A0ABM7NY94</accession>
<evidence type="ECO:0000256" key="1">
    <source>
        <dbReference type="SAM" id="Phobius"/>
    </source>
</evidence>
<keyword evidence="1" id="KW-1133">Transmembrane helix</keyword>
<name>A0ABM7NY94_9BACT</name>
<keyword evidence="3" id="KW-1185">Reference proteome</keyword>
<keyword evidence="1" id="KW-0472">Membrane</keyword>
<dbReference type="RefSeq" id="WP_207153095.1">
    <property type="nucleotide sequence ID" value="NZ_AP024484.1"/>
</dbReference>
<sequence length="94" mass="10492">MEKNIYIKREVSTSNSQINILNSIANKVKSPITALAKYYSAVLERKISIKQTLLLLNAQIAFVFAVFPVNIGFIARAICCAWFVKAVLACKKNL</sequence>